<organism evidence="10 11">
    <name type="scientific">Mythimna separata</name>
    <name type="common">Oriental armyworm</name>
    <name type="synonym">Pseudaletia separata</name>
    <dbReference type="NCBI Taxonomy" id="271217"/>
    <lineage>
        <taxon>Eukaryota</taxon>
        <taxon>Metazoa</taxon>
        <taxon>Ecdysozoa</taxon>
        <taxon>Arthropoda</taxon>
        <taxon>Hexapoda</taxon>
        <taxon>Insecta</taxon>
        <taxon>Pterygota</taxon>
        <taxon>Neoptera</taxon>
        <taxon>Endopterygota</taxon>
        <taxon>Lepidoptera</taxon>
        <taxon>Glossata</taxon>
        <taxon>Ditrysia</taxon>
        <taxon>Noctuoidea</taxon>
        <taxon>Noctuidae</taxon>
        <taxon>Noctuinae</taxon>
        <taxon>Hadenini</taxon>
        <taxon>Mythimna</taxon>
    </lineage>
</organism>
<protein>
    <recommendedName>
        <fullName evidence="9">Peptidase S1 domain-containing protein</fullName>
    </recommendedName>
</protein>
<dbReference type="InterPro" id="IPR009003">
    <property type="entry name" value="Peptidase_S1_PA"/>
</dbReference>
<dbReference type="InterPro" id="IPR033116">
    <property type="entry name" value="TRYPSIN_SER"/>
</dbReference>
<dbReference type="InterPro" id="IPR001254">
    <property type="entry name" value="Trypsin_dom"/>
</dbReference>
<dbReference type="PANTHER" id="PTHR24252:SF7">
    <property type="entry name" value="HYALIN"/>
    <property type="match status" value="1"/>
</dbReference>
<dbReference type="PRINTS" id="PR00722">
    <property type="entry name" value="CHYMOTRYPSIN"/>
</dbReference>
<evidence type="ECO:0000256" key="8">
    <source>
        <dbReference type="SAM" id="SignalP"/>
    </source>
</evidence>
<dbReference type="PROSITE" id="PS00134">
    <property type="entry name" value="TRYPSIN_HIS"/>
    <property type="match status" value="1"/>
</dbReference>
<dbReference type="InterPro" id="IPR043504">
    <property type="entry name" value="Peptidase_S1_PA_chymotrypsin"/>
</dbReference>
<dbReference type="PROSITE" id="PS00135">
    <property type="entry name" value="TRYPSIN_SER"/>
    <property type="match status" value="1"/>
</dbReference>
<evidence type="ECO:0000256" key="6">
    <source>
        <dbReference type="ARBA" id="ARBA00084094"/>
    </source>
</evidence>
<dbReference type="Gene3D" id="2.40.10.10">
    <property type="entry name" value="Trypsin-like serine proteases"/>
    <property type="match status" value="1"/>
</dbReference>
<evidence type="ECO:0000256" key="2">
    <source>
        <dbReference type="ARBA" id="ARBA00022656"/>
    </source>
</evidence>
<dbReference type="GO" id="GO:0090729">
    <property type="term" value="F:toxin activity"/>
    <property type="evidence" value="ECO:0007669"/>
    <property type="project" value="UniProtKB-KW"/>
</dbReference>
<comment type="function">
    <text evidence="5">Fibrinolytic activity; shows preferential cleavage of Arg-Gly bonds in all three fibrinogen chains. Contact with the caterpillars causes severe bleeding, due the anticoagulant effect of the protein.</text>
</comment>
<dbReference type="EMBL" id="JARGEI010000014">
    <property type="protein sequence ID" value="KAJ8720329.1"/>
    <property type="molecule type" value="Genomic_DNA"/>
</dbReference>
<dbReference type="PANTHER" id="PTHR24252">
    <property type="entry name" value="ACROSIN-RELATED"/>
    <property type="match status" value="1"/>
</dbReference>
<comment type="subcellular location">
    <subcellularLocation>
        <location evidence="1">Secreted</location>
        <location evidence="1">Extracellular space</location>
    </subcellularLocation>
</comment>
<gene>
    <name evidence="10" type="ORF">PYW07_012372</name>
</gene>
<dbReference type="InterPro" id="IPR001314">
    <property type="entry name" value="Peptidase_S1A"/>
</dbReference>
<dbReference type="InterPro" id="IPR018114">
    <property type="entry name" value="TRYPSIN_HIS"/>
</dbReference>
<keyword evidence="6" id="KW-1205">Fibrinolytic toxin</keyword>
<dbReference type="AlphaFoldDB" id="A0AAD8DTP8"/>
<dbReference type="SUPFAM" id="SSF50494">
    <property type="entry name" value="Trypsin-like serine proteases"/>
    <property type="match status" value="1"/>
</dbReference>
<evidence type="ECO:0000256" key="4">
    <source>
        <dbReference type="ARBA" id="ARBA00023240"/>
    </source>
</evidence>
<accession>A0AAD8DTP8</accession>
<keyword evidence="8" id="KW-0732">Signal</keyword>
<dbReference type="Pfam" id="PF00089">
    <property type="entry name" value="Trypsin"/>
    <property type="match status" value="1"/>
</dbReference>
<keyword evidence="7" id="KW-0720">Serine protease</keyword>
<dbReference type="GO" id="GO:0006508">
    <property type="term" value="P:proteolysis"/>
    <property type="evidence" value="ECO:0007669"/>
    <property type="project" value="UniProtKB-KW"/>
</dbReference>
<evidence type="ECO:0000313" key="11">
    <source>
        <dbReference type="Proteomes" id="UP001231518"/>
    </source>
</evidence>
<feature type="domain" description="Peptidase S1" evidence="9">
    <location>
        <begin position="53"/>
        <end position="291"/>
    </location>
</feature>
<dbReference type="SMART" id="SM00020">
    <property type="entry name" value="Tryp_SPc"/>
    <property type="match status" value="1"/>
</dbReference>
<keyword evidence="2" id="KW-0800">Toxin</keyword>
<keyword evidence="7" id="KW-0378">Hydrolase</keyword>
<evidence type="ECO:0000256" key="3">
    <source>
        <dbReference type="ARBA" id="ARBA00023157"/>
    </source>
</evidence>
<comment type="caution">
    <text evidence="10">The sequence shown here is derived from an EMBL/GenBank/DDBJ whole genome shotgun (WGS) entry which is preliminary data.</text>
</comment>
<dbReference type="CDD" id="cd00190">
    <property type="entry name" value="Tryp_SPc"/>
    <property type="match status" value="1"/>
</dbReference>
<evidence type="ECO:0000259" key="9">
    <source>
        <dbReference type="PROSITE" id="PS50240"/>
    </source>
</evidence>
<evidence type="ECO:0000313" key="10">
    <source>
        <dbReference type="EMBL" id="KAJ8720329.1"/>
    </source>
</evidence>
<dbReference type="FunFam" id="2.40.10.10:FF:000068">
    <property type="entry name" value="transmembrane protease serine 2"/>
    <property type="match status" value="1"/>
</dbReference>
<feature type="signal peptide" evidence="8">
    <location>
        <begin position="1"/>
        <end position="19"/>
    </location>
</feature>
<keyword evidence="11" id="KW-1185">Reference proteome</keyword>
<proteinExistence type="predicted"/>
<dbReference type="GO" id="GO:0005576">
    <property type="term" value="C:extracellular region"/>
    <property type="evidence" value="ECO:0007669"/>
    <property type="project" value="UniProtKB-SubCell"/>
</dbReference>
<dbReference type="PROSITE" id="PS50240">
    <property type="entry name" value="TRYPSIN_DOM"/>
    <property type="match status" value="1"/>
</dbReference>
<evidence type="ECO:0000256" key="5">
    <source>
        <dbReference type="ARBA" id="ARBA00055534"/>
    </source>
</evidence>
<reference evidence="10" key="1">
    <citation type="submission" date="2023-03" db="EMBL/GenBank/DDBJ databases">
        <title>Chromosome-level genomes of two armyworms, Mythimna separata and Mythimna loreyi, provide insights into the biosynthesis and reception of sex pheromones.</title>
        <authorList>
            <person name="Zhao H."/>
        </authorList>
    </citation>
    <scope>NUCLEOTIDE SEQUENCE</scope>
    <source>
        <strain evidence="10">BeijingLab</strain>
        <tissue evidence="10">Pupa</tissue>
    </source>
</reference>
<evidence type="ECO:0000256" key="1">
    <source>
        <dbReference type="ARBA" id="ARBA00004239"/>
    </source>
</evidence>
<evidence type="ECO:0000256" key="7">
    <source>
        <dbReference type="RuleBase" id="RU363034"/>
    </source>
</evidence>
<sequence>MRSLLLIGLALVASTAALAQVGVGYHEEVGIPLYEKLKEAEEKRLADTAENRIVGGTVAGNNAHPYFAGLLVNLVGITDRYSVCGSSLLSANRLVTAAHCWFDGRNQGWQIVVVLGTNTPLTGGTRVTTSDVVVHPSYNTANINNDIAVIRLPTNVGFSNSIRPIALPSGFDLWMTFAGSWAVVAGFGRTSDQSTSVASVISQANVQVVNEVDCQGIYGPEFVTHSTICTSGLGGVGPCIGDSGGPLILNRNTGPILIGVVSFVSGAGCQAGLPAAYARVTSFNSWLLGQL</sequence>
<keyword evidence="3" id="KW-1015">Disulfide bond</keyword>
<dbReference type="GO" id="GO:0004252">
    <property type="term" value="F:serine-type endopeptidase activity"/>
    <property type="evidence" value="ECO:0007669"/>
    <property type="project" value="InterPro"/>
</dbReference>
<keyword evidence="7" id="KW-0645">Protease</keyword>
<name>A0AAD8DTP8_MYTSE</name>
<keyword evidence="4" id="KW-1199">Hemostasis impairing toxin</keyword>
<dbReference type="Proteomes" id="UP001231518">
    <property type="component" value="Chromosome 3"/>
</dbReference>
<feature type="chain" id="PRO_5042279246" description="Peptidase S1 domain-containing protein" evidence="8">
    <location>
        <begin position="20"/>
        <end position="291"/>
    </location>
</feature>